<dbReference type="GO" id="GO:0046872">
    <property type="term" value="F:metal ion binding"/>
    <property type="evidence" value="ECO:0007669"/>
    <property type="project" value="UniProtKB-KW"/>
</dbReference>
<dbReference type="AlphaFoldDB" id="A0AAN6GBH5"/>
<dbReference type="Proteomes" id="UP001176521">
    <property type="component" value="Unassembled WGS sequence"/>
</dbReference>
<keyword evidence="5" id="KW-1185">Reference proteome</keyword>
<evidence type="ECO:0000313" key="5">
    <source>
        <dbReference type="Proteomes" id="UP001176521"/>
    </source>
</evidence>
<sequence length="227" mass="24835">MSYTAFRTAGRKIVAIGRNFADHAKELNNAVPTEPFFFLKPTTAYIDSGGIVEVPRGVICHHEVELGVVIGREARDISRSDALRYVGGYALSIDMTARNVQEKVKGKGLPWSTAKGFDTFNPVGPFLYKTAISDPHNVRLWLKVNQQMKQDGNTSEMIFKIPELIEHVSSIMRLEPGDLLLTGTPKGVGPIVAGDEVHAGLELPDGKLLSEIKLSVQDRQGGYVFSG</sequence>
<dbReference type="PANTHER" id="PTHR11820:SF7">
    <property type="entry name" value="ACYLPYRUVASE FAHD1, MITOCHONDRIAL"/>
    <property type="match status" value="1"/>
</dbReference>
<evidence type="ECO:0000256" key="1">
    <source>
        <dbReference type="ARBA" id="ARBA00010211"/>
    </source>
</evidence>
<name>A0AAN6GBH5_9BASI</name>
<dbReference type="FunFam" id="3.90.850.10:FF:000003">
    <property type="entry name" value="Fumarylacetoacetate hydrolase domain-containing 1"/>
    <property type="match status" value="1"/>
</dbReference>
<feature type="domain" description="Fumarylacetoacetase-like C-terminal" evidence="3">
    <location>
        <begin position="12"/>
        <end position="202"/>
    </location>
</feature>
<evidence type="ECO:0000313" key="4">
    <source>
        <dbReference type="EMBL" id="KAK0532431.1"/>
    </source>
</evidence>
<protein>
    <recommendedName>
        <fullName evidence="3">Fumarylacetoacetase-like C-terminal domain-containing protein</fullName>
    </recommendedName>
</protein>
<evidence type="ECO:0000256" key="2">
    <source>
        <dbReference type="ARBA" id="ARBA00022723"/>
    </source>
</evidence>
<dbReference type="PANTHER" id="PTHR11820">
    <property type="entry name" value="ACYLPYRUVASE"/>
    <property type="match status" value="1"/>
</dbReference>
<organism evidence="4 5">
    <name type="scientific">Tilletia horrida</name>
    <dbReference type="NCBI Taxonomy" id="155126"/>
    <lineage>
        <taxon>Eukaryota</taxon>
        <taxon>Fungi</taxon>
        <taxon>Dikarya</taxon>
        <taxon>Basidiomycota</taxon>
        <taxon>Ustilaginomycotina</taxon>
        <taxon>Exobasidiomycetes</taxon>
        <taxon>Tilletiales</taxon>
        <taxon>Tilletiaceae</taxon>
        <taxon>Tilletia</taxon>
    </lineage>
</organism>
<evidence type="ECO:0000259" key="3">
    <source>
        <dbReference type="Pfam" id="PF01557"/>
    </source>
</evidence>
<accession>A0AAN6GBH5</accession>
<dbReference type="Pfam" id="PF01557">
    <property type="entry name" value="FAA_hydrolase"/>
    <property type="match status" value="1"/>
</dbReference>
<dbReference type="InterPro" id="IPR011234">
    <property type="entry name" value="Fumarylacetoacetase-like_C"/>
</dbReference>
<comment type="similarity">
    <text evidence="1">Belongs to the FAH family.</text>
</comment>
<dbReference type="SUPFAM" id="SSF56529">
    <property type="entry name" value="FAH"/>
    <property type="match status" value="1"/>
</dbReference>
<dbReference type="GO" id="GO:0018773">
    <property type="term" value="F:acetylpyruvate hydrolase activity"/>
    <property type="evidence" value="ECO:0007669"/>
    <property type="project" value="TreeGrafter"/>
</dbReference>
<dbReference type="GO" id="GO:0005739">
    <property type="term" value="C:mitochondrion"/>
    <property type="evidence" value="ECO:0007669"/>
    <property type="project" value="TreeGrafter"/>
</dbReference>
<dbReference type="InterPro" id="IPR036663">
    <property type="entry name" value="Fumarylacetoacetase_C_sf"/>
</dbReference>
<comment type="caution">
    <text evidence="4">The sequence shown here is derived from an EMBL/GenBank/DDBJ whole genome shotgun (WGS) entry which is preliminary data.</text>
</comment>
<dbReference type="Gene3D" id="3.90.850.10">
    <property type="entry name" value="Fumarylacetoacetase-like, C-terminal domain"/>
    <property type="match status" value="1"/>
</dbReference>
<dbReference type="GO" id="GO:0019752">
    <property type="term" value="P:carboxylic acid metabolic process"/>
    <property type="evidence" value="ECO:0007669"/>
    <property type="project" value="UniProtKB-ARBA"/>
</dbReference>
<proteinExistence type="inferred from homology"/>
<keyword evidence="2" id="KW-0479">Metal-binding</keyword>
<gene>
    <name evidence="4" type="ORF">OC842_003295</name>
</gene>
<dbReference type="EMBL" id="JAPDMQ010000160">
    <property type="protein sequence ID" value="KAK0532431.1"/>
    <property type="molecule type" value="Genomic_DNA"/>
</dbReference>
<reference evidence="4" key="1">
    <citation type="journal article" date="2023" name="PhytoFront">
        <title>Draft Genome Resources of Seven Strains of Tilletia horrida, Causal Agent of Kernel Smut of Rice.</title>
        <authorList>
            <person name="Khanal S."/>
            <person name="Antony Babu S."/>
            <person name="Zhou X.G."/>
        </authorList>
    </citation>
    <scope>NUCLEOTIDE SEQUENCE</scope>
    <source>
        <strain evidence="4">TX3</strain>
    </source>
</reference>